<keyword evidence="7" id="KW-0175">Coiled coil</keyword>
<keyword evidence="4 12" id="KW-0863">Zinc-finger</keyword>
<dbReference type="Pfam" id="PF05485">
    <property type="entry name" value="THAP"/>
    <property type="match status" value="1"/>
</dbReference>
<evidence type="ECO:0000256" key="7">
    <source>
        <dbReference type="ARBA" id="ARBA00023054"/>
    </source>
</evidence>
<keyword evidence="10" id="KW-0539">Nucleus</keyword>
<evidence type="ECO:0000313" key="15">
    <source>
        <dbReference type="EMBL" id="KAH9371964.1"/>
    </source>
</evidence>
<keyword evidence="9" id="KW-0804">Transcription</keyword>
<evidence type="ECO:0000256" key="2">
    <source>
        <dbReference type="ARBA" id="ARBA00006177"/>
    </source>
</evidence>
<feature type="region of interest" description="Disordered" evidence="13">
    <location>
        <begin position="103"/>
        <end position="139"/>
    </location>
</feature>
<evidence type="ECO:0000256" key="3">
    <source>
        <dbReference type="ARBA" id="ARBA00022723"/>
    </source>
</evidence>
<organism evidence="15 16">
    <name type="scientific">Haemaphysalis longicornis</name>
    <name type="common">Bush tick</name>
    <dbReference type="NCBI Taxonomy" id="44386"/>
    <lineage>
        <taxon>Eukaryota</taxon>
        <taxon>Metazoa</taxon>
        <taxon>Ecdysozoa</taxon>
        <taxon>Arthropoda</taxon>
        <taxon>Chelicerata</taxon>
        <taxon>Arachnida</taxon>
        <taxon>Acari</taxon>
        <taxon>Parasitiformes</taxon>
        <taxon>Ixodida</taxon>
        <taxon>Ixodoidea</taxon>
        <taxon>Ixodidae</taxon>
        <taxon>Haemaphysalinae</taxon>
        <taxon>Haemaphysalis</taxon>
    </lineage>
</organism>
<comment type="caution">
    <text evidence="15">The sequence shown here is derived from an EMBL/GenBank/DDBJ whole genome shotgun (WGS) entry which is preliminary data.</text>
</comment>
<dbReference type="SUPFAM" id="SSF57716">
    <property type="entry name" value="Glucocorticoid receptor-like (DNA-binding domain)"/>
    <property type="match status" value="1"/>
</dbReference>
<evidence type="ECO:0000313" key="16">
    <source>
        <dbReference type="Proteomes" id="UP000821853"/>
    </source>
</evidence>
<protein>
    <recommendedName>
        <fullName evidence="14">THAP-type domain-containing protein</fullName>
    </recommendedName>
</protein>
<feature type="compositionally biased region" description="Basic residues" evidence="13">
    <location>
        <begin position="107"/>
        <end position="119"/>
    </location>
</feature>
<dbReference type="OrthoDB" id="6500007at2759"/>
<dbReference type="OMA" id="QPANIDY"/>
<keyword evidence="11" id="KW-0131">Cell cycle</keyword>
<dbReference type="VEuPathDB" id="VectorBase:HLOH_061993"/>
<dbReference type="PROSITE" id="PS50950">
    <property type="entry name" value="ZF_THAP"/>
    <property type="match status" value="1"/>
</dbReference>
<reference evidence="15 16" key="1">
    <citation type="journal article" date="2020" name="Cell">
        <title>Large-Scale Comparative Analyses of Tick Genomes Elucidate Their Genetic Diversity and Vector Capacities.</title>
        <authorList>
            <consortium name="Tick Genome and Microbiome Consortium (TIGMIC)"/>
            <person name="Jia N."/>
            <person name="Wang J."/>
            <person name="Shi W."/>
            <person name="Du L."/>
            <person name="Sun Y."/>
            <person name="Zhan W."/>
            <person name="Jiang J.F."/>
            <person name="Wang Q."/>
            <person name="Zhang B."/>
            <person name="Ji P."/>
            <person name="Bell-Sakyi L."/>
            <person name="Cui X.M."/>
            <person name="Yuan T.T."/>
            <person name="Jiang B.G."/>
            <person name="Yang W.F."/>
            <person name="Lam T.T."/>
            <person name="Chang Q.C."/>
            <person name="Ding S.J."/>
            <person name="Wang X.J."/>
            <person name="Zhu J.G."/>
            <person name="Ruan X.D."/>
            <person name="Zhao L."/>
            <person name="Wei J.T."/>
            <person name="Ye R.Z."/>
            <person name="Que T.C."/>
            <person name="Du C.H."/>
            <person name="Zhou Y.H."/>
            <person name="Cheng J.X."/>
            <person name="Dai P.F."/>
            <person name="Guo W.B."/>
            <person name="Han X.H."/>
            <person name="Huang E.J."/>
            <person name="Li L.F."/>
            <person name="Wei W."/>
            <person name="Gao Y.C."/>
            <person name="Liu J.Z."/>
            <person name="Shao H.Z."/>
            <person name="Wang X."/>
            <person name="Wang C.C."/>
            <person name="Yang T.C."/>
            <person name="Huo Q.B."/>
            <person name="Li W."/>
            <person name="Chen H.Y."/>
            <person name="Chen S.E."/>
            <person name="Zhou L.G."/>
            <person name="Ni X.B."/>
            <person name="Tian J.H."/>
            <person name="Sheng Y."/>
            <person name="Liu T."/>
            <person name="Pan Y.S."/>
            <person name="Xia L.Y."/>
            <person name="Li J."/>
            <person name="Zhao F."/>
            <person name="Cao W.C."/>
        </authorList>
    </citation>
    <scope>NUCLEOTIDE SEQUENCE [LARGE SCALE GENOMIC DNA]</scope>
    <source>
        <strain evidence="15">HaeL-2018</strain>
    </source>
</reference>
<dbReference type="InterPro" id="IPR026516">
    <property type="entry name" value="THAP1/10"/>
</dbReference>
<dbReference type="GO" id="GO:0043565">
    <property type="term" value="F:sequence-specific DNA binding"/>
    <property type="evidence" value="ECO:0007669"/>
    <property type="project" value="InterPro"/>
</dbReference>
<dbReference type="PANTHER" id="PTHR46600">
    <property type="entry name" value="THAP DOMAIN-CONTAINING"/>
    <property type="match status" value="1"/>
</dbReference>
<dbReference type="Proteomes" id="UP000821853">
    <property type="component" value="Chromosome 3"/>
</dbReference>
<evidence type="ECO:0000256" key="8">
    <source>
        <dbReference type="ARBA" id="ARBA00023125"/>
    </source>
</evidence>
<dbReference type="GO" id="GO:0008270">
    <property type="term" value="F:zinc ion binding"/>
    <property type="evidence" value="ECO:0007669"/>
    <property type="project" value="UniProtKB-KW"/>
</dbReference>
<keyword evidence="6" id="KW-0805">Transcription regulation</keyword>
<comment type="subcellular location">
    <subcellularLocation>
        <location evidence="1">Nucleus</location>
        <location evidence="1">Nucleoplasm</location>
    </subcellularLocation>
</comment>
<evidence type="ECO:0000256" key="1">
    <source>
        <dbReference type="ARBA" id="ARBA00004642"/>
    </source>
</evidence>
<evidence type="ECO:0000256" key="10">
    <source>
        <dbReference type="ARBA" id="ARBA00023242"/>
    </source>
</evidence>
<name>A0A9J6GC74_HAELO</name>
<evidence type="ECO:0000256" key="11">
    <source>
        <dbReference type="ARBA" id="ARBA00023306"/>
    </source>
</evidence>
<evidence type="ECO:0000256" key="9">
    <source>
        <dbReference type="ARBA" id="ARBA00023163"/>
    </source>
</evidence>
<evidence type="ECO:0000256" key="12">
    <source>
        <dbReference type="PROSITE-ProRule" id="PRU00309"/>
    </source>
</evidence>
<dbReference type="SMART" id="SM00980">
    <property type="entry name" value="THAP"/>
    <property type="match status" value="1"/>
</dbReference>
<sequence>MPTCFAPGCKSGYRKGYSTSRHFGLPKDPTEFKRWEQALHRKDRKLTAKCKVCDIHLEDDDIGKHYRHVVAGQEILIARGKWELAPGAIPRLFPALPPHIWKPKLSGSRRKSPQKRTVSRKSQVPSSSAEEPPEVEKQDERQAIISNAAVTQSCPGLTLTIENCQLSRCLQSSGFSSFYDRATNKRCGIFYTRRLVNGDLLVQKTVVVDEQINCIVNGYSTQRKQLSYSVKSSADMERQLGEVEELKVCEGALVHTDDSSSDRVHAKNCSVLTSRPICPNRLRHRRKIQQQRPARATAKKRKMRKLRMFLRATAAREKQNTEIMELKGKLETTLEECLNKQLDSLPPLKKLAVATAFRKIKAKAPCGMRYNAESLLNCMLVRIASPRAYKLLIDLNMLPLPTMSRLTQILKGIPCKYGFQVVCLEAIQRQMSKQPLNRALGMLVVDEIKLRKPYKLNKYTYKIDGFVDYGGTVKEDTGQLADHALVFMFVPMFEGWVQPIASFATKGAAPGPMLAELVFEAVVQLHKYGATVIAVVSDGAGNNKSMWQQFGVSGAASNPRHKIQHPCLPEGQHLHFICDVPHAIKCVRNHLLKHEYGQVYTS</sequence>
<keyword evidence="3" id="KW-0479">Metal-binding</keyword>
<dbReference type="InterPro" id="IPR006612">
    <property type="entry name" value="THAP_Znf"/>
</dbReference>
<keyword evidence="8 12" id="KW-0238">DNA-binding</keyword>
<keyword evidence="5" id="KW-0862">Zinc</keyword>
<evidence type="ECO:0000256" key="13">
    <source>
        <dbReference type="SAM" id="MobiDB-lite"/>
    </source>
</evidence>
<comment type="similarity">
    <text evidence="2">Belongs to the THAP1 family.</text>
</comment>
<dbReference type="AlphaFoldDB" id="A0A9J6GC74"/>
<proteinExistence type="inferred from homology"/>
<gene>
    <name evidence="15" type="ORF">HPB48_022478</name>
</gene>
<dbReference type="Pfam" id="PF21787">
    <property type="entry name" value="TNP-like_RNaseH_N"/>
    <property type="match status" value="1"/>
</dbReference>
<evidence type="ECO:0000259" key="14">
    <source>
        <dbReference type="PROSITE" id="PS50950"/>
    </source>
</evidence>
<evidence type="ECO:0000256" key="5">
    <source>
        <dbReference type="ARBA" id="ARBA00022833"/>
    </source>
</evidence>
<evidence type="ECO:0000256" key="4">
    <source>
        <dbReference type="ARBA" id="ARBA00022771"/>
    </source>
</evidence>
<dbReference type="InterPro" id="IPR048365">
    <property type="entry name" value="TNP-like_RNaseH_N"/>
</dbReference>
<accession>A0A9J6GC74</accession>
<dbReference type="GO" id="GO:0005654">
    <property type="term" value="C:nucleoplasm"/>
    <property type="evidence" value="ECO:0007669"/>
    <property type="project" value="UniProtKB-SubCell"/>
</dbReference>
<dbReference type="EMBL" id="JABSTR010000005">
    <property type="protein sequence ID" value="KAH9371964.1"/>
    <property type="molecule type" value="Genomic_DNA"/>
</dbReference>
<feature type="domain" description="THAP-type" evidence="14">
    <location>
        <begin position="1"/>
        <end position="93"/>
    </location>
</feature>
<keyword evidence="16" id="KW-1185">Reference proteome</keyword>
<evidence type="ECO:0000256" key="6">
    <source>
        <dbReference type="ARBA" id="ARBA00023015"/>
    </source>
</evidence>
<dbReference type="PANTHER" id="PTHR46600:SF1">
    <property type="entry name" value="THAP DOMAIN-CONTAINING PROTEIN 1"/>
    <property type="match status" value="1"/>
</dbReference>